<feature type="transmembrane region" description="Helical" evidence="4">
    <location>
        <begin position="207"/>
        <end position="229"/>
    </location>
</feature>
<proteinExistence type="predicted"/>
<feature type="transmembrane region" description="Helical" evidence="4">
    <location>
        <begin position="50"/>
        <end position="72"/>
    </location>
</feature>
<evidence type="ECO:0000256" key="1">
    <source>
        <dbReference type="ARBA" id="ARBA00022692"/>
    </source>
</evidence>
<feature type="transmembrane region" description="Helical" evidence="4">
    <location>
        <begin position="296"/>
        <end position="316"/>
    </location>
</feature>
<dbReference type="Pfam" id="PF07690">
    <property type="entry name" value="MFS_1"/>
    <property type="match status" value="2"/>
</dbReference>
<dbReference type="Gene3D" id="1.20.1250.20">
    <property type="entry name" value="MFS general substrate transporter like domains"/>
    <property type="match status" value="2"/>
</dbReference>
<evidence type="ECO:0000256" key="2">
    <source>
        <dbReference type="ARBA" id="ARBA00022989"/>
    </source>
</evidence>
<feature type="transmembrane region" description="Helical" evidence="4">
    <location>
        <begin position="382"/>
        <end position="403"/>
    </location>
</feature>
<feature type="transmembrane region" description="Helical" evidence="4">
    <location>
        <begin position="142"/>
        <end position="159"/>
    </location>
</feature>
<evidence type="ECO:0000256" key="3">
    <source>
        <dbReference type="ARBA" id="ARBA00023136"/>
    </source>
</evidence>
<dbReference type="AlphaFoldDB" id="A0A1H5UN65"/>
<keyword evidence="7" id="KW-1185">Reference proteome</keyword>
<accession>A0A1H5UN65</accession>
<dbReference type="CDD" id="cd17478">
    <property type="entry name" value="MFS_FsR"/>
    <property type="match status" value="1"/>
</dbReference>
<dbReference type="SUPFAM" id="SSF103473">
    <property type="entry name" value="MFS general substrate transporter"/>
    <property type="match status" value="1"/>
</dbReference>
<dbReference type="InterPro" id="IPR036259">
    <property type="entry name" value="MFS_trans_sf"/>
</dbReference>
<name>A0A1H5UN65_9SPHI</name>
<dbReference type="Proteomes" id="UP000236731">
    <property type="component" value="Unassembled WGS sequence"/>
</dbReference>
<keyword evidence="2 4" id="KW-1133">Transmembrane helix</keyword>
<feature type="domain" description="Major facilitator superfamily (MFS) profile" evidence="5">
    <location>
        <begin position="54"/>
        <end position="433"/>
    </location>
</feature>
<feature type="transmembrane region" description="Helical" evidence="4">
    <location>
        <begin position="119"/>
        <end position="136"/>
    </location>
</feature>
<evidence type="ECO:0000313" key="7">
    <source>
        <dbReference type="Proteomes" id="UP000236731"/>
    </source>
</evidence>
<feature type="transmembrane region" description="Helical" evidence="4">
    <location>
        <begin position="409"/>
        <end position="428"/>
    </location>
</feature>
<protein>
    <submittedName>
        <fullName evidence="6">MFS transporter, FSR family, fosmidomycin resistance protein</fullName>
    </submittedName>
</protein>
<keyword evidence="1 4" id="KW-0812">Transmembrane</keyword>
<dbReference type="GO" id="GO:0005886">
    <property type="term" value="C:plasma membrane"/>
    <property type="evidence" value="ECO:0007669"/>
    <property type="project" value="TreeGrafter"/>
</dbReference>
<feature type="transmembrane region" description="Helical" evidence="4">
    <location>
        <begin position="323"/>
        <end position="343"/>
    </location>
</feature>
<feature type="transmembrane region" description="Helical" evidence="4">
    <location>
        <begin position="20"/>
        <end position="38"/>
    </location>
</feature>
<feature type="transmembrane region" description="Helical" evidence="4">
    <location>
        <begin position="254"/>
        <end position="276"/>
    </location>
</feature>
<feature type="transmembrane region" description="Helical" evidence="4">
    <location>
        <begin position="84"/>
        <end position="107"/>
    </location>
</feature>
<gene>
    <name evidence="6" type="ORF">SAMN05421877_102354</name>
</gene>
<feature type="transmembrane region" description="Helical" evidence="4">
    <location>
        <begin position="349"/>
        <end position="370"/>
    </location>
</feature>
<dbReference type="PROSITE" id="PS50850">
    <property type="entry name" value="MFS"/>
    <property type="match status" value="1"/>
</dbReference>
<feature type="transmembrane region" description="Helical" evidence="4">
    <location>
        <begin position="180"/>
        <end position="201"/>
    </location>
</feature>
<sequence length="439" mass="48738">MNIGYFWASNRIVSLLVQEFPIYRIAFSFSFKITFYMFKAASFSYDQTKTTFPILIAICIAHLANDLIQAVIPASYPLLKENFHLSFGQIGIITFCFQLASSLLQPVVGSYTDKRPQPYSQIIGMLFSFVGIIALAYSNNYYSVLFAVIMVGIGSSIFHPESSRVAYLSSGGKRSLAQSIFQIGGNTGTALAPLLMAWFVLPHGQRAILWFLLVAVVAQLVLAYIASWYKKVLFVMNGQAKRAIKLPDLSPTRINMAIVILLLLIFSKYVYIASITSYLQFYMMDKFAITDIQAQVYLFYFLIAVALGTLFGGFLGDVIGRKYIIWFSVLGCAPFTLLLPFASLFWTGVLISIIGLIMASAFPSILVYAQELLPKKIGMVSGLFYGFAFGMGGLGAAILGWFADQTSLETIYAVCSYLPLMGVIAYFLPNMKKIQYKEG</sequence>
<evidence type="ECO:0000256" key="4">
    <source>
        <dbReference type="SAM" id="Phobius"/>
    </source>
</evidence>
<organism evidence="6 7">
    <name type="scientific">Sphingobacterium lactis</name>
    <dbReference type="NCBI Taxonomy" id="797291"/>
    <lineage>
        <taxon>Bacteria</taxon>
        <taxon>Pseudomonadati</taxon>
        <taxon>Bacteroidota</taxon>
        <taxon>Sphingobacteriia</taxon>
        <taxon>Sphingobacteriales</taxon>
        <taxon>Sphingobacteriaceae</taxon>
        <taxon>Sphingobacterium</taxon>
    </lineage>
</organism>
<dbReference type="InterPro" id="IPR011701">
    <property type="entry name" value="MFS"/>
</dbReference>
<dbReference type="InterPro" id="IPR020846">
    <property type="entry name" value="MFS_dom"/>
</dbReference>
<reference evidence="7" key="1">
    <citation type="submission" date="2016-10" db="EMBL/GenBank/DDBJ databases">
        <authorList>
            <person name="Varghese N."/>
            <person name="Submissions S."/>
        </authorList>
    </citation>
    <scope>NUCLEOTIDE SEQUENCE [LARGE SCALE GENOMIC DNA]</scope>
    <source>
        <strain evidence="7">DSM 22361</strain>
    </source>
</reference>
<evidence type="ECO:0000259" key="5">
    <source>
        <dbReference type="PROSITE" id="PS50850"/>
    </source>
</evidence>
<dbReference type="EMBL" id="FNUT01000002">
    <property type="protein sequence ID" value="SEF76499.1"/>
    <property type="molecule type" value="Genomic_DNA"/>
</dbReference>
<dbReference type="GO" id="GO:0022857">
    <property type="term" value="F:transmembrane transporter activity"/>
    <property type="evidence" value="ECO:0007669"/>
    <property type="project" value="InterPro"/>
</dbReference>
<dbReference type="PANTHER" id="PTHR43129">
    <property type="entry name" value="FOSMIDOMYCIN RESISTANCE PROTEIN"/>
    <property type="match status" value="1"/>
</dbReference>
<evidence type="ECO:0000313" key="6">
    <source>
        <dbReference type="EMBL" id="SEF76499.1"/>
    </source>
</evidence>
<keyword evidence="3 4" id="KW-0472">Membrane</keyword>
<dbReference type="PANTHER" id="PTHR43129:SF1">
    <property type="entry name" value="FOSMIDOMYCIN RESISTANCE PROTEIN"/>
    <property type="match status" value="1"/>
</dbReference>